<dbReference type="PROSITE" id="PS51257">
    <property type="entry name" value="PROKAR_LIPOPROTEIN"/>
    <property type="match status" value="1"/>
</dbReference>
<dbReference type="SMART" id="SM00564">
    <property type="entry name" value="PQQ"/>
    <property type="match status" value="7"/>
</dbReference>
<evidence type="ECO:0000256" key="2">
    <source>
        <dbReference type="ARBA" id="ARBA00023136"/>
    </source>
</evidence>
<evidence type="ECO:0000256" key="3">
    <source>
        <dbReference type="ARBA" id="ARBA00023237"/>
    </source>
</evidence>
<dbReference type="HAMAP" id="MF_00923">
    <property type="entry name" value="OM_assembly_BamB"/>
    <property type="match status" value="1"/>
</dbReference>
<keyword evidence="8" id="KW-1185">Reference proteome</keyword>
<keyword evidence="2 4" id="KW-0472">Membrane</keyword>
<keyword evidence="4" id="KW-0564">Palmitate</keyword>
<dbReference type="RefSeq" id="WP_123212215.1">
    <property type="nucleotide sequence ID" value="NZ_RJVO01000005.1"/>
</dbReference>
<dbReference type="Pfam" id="PF13360">
    <property type="entry name" value="PQQ_2"/>
    <property type="match status" value="2"/>
</dbReference>
<evidence type="ECO:0000313" key="7">
    <source>
        <dbReference type="EMBL" id="ROH89193.1"/>
    </source>
</evidence>
<dbReference type="GO" id="GO:0043165">
    <property type="term" value="P:Gram-negative-bacterium-type cell outer membrane assembly"/>
    <property type="evidence" value="ECO:0007669"/>
    <property type="project" value="UniProtKB-UniRule"/>
</dbReference>
<comment type="function">
    <text evidence="4">Part of the outer membrane protein assembly complex, which is involved in assembly and insertion of beta-barrel proteins into the outer membrane.</text>
</comment>
<proteinExistence type="inferred from homology"/>
<dbReference type="PANTHER" id="PTHR34512:SF30">
    <property type="entry name" value="OUTER MEMBRANE PROTEIN ASSEMBLY FACTOR BAMB"/>
    <property type="match status" value="1"/>
</dbReference>
<feature type="chain" id="PRO_5018344163" description="Outer membrane protein assembly factor BamB" evidence="5">
    <location>
        <begin position="23"/>
        <end position="387"/>
    </location>
</feature>
<keyword evidence="1 4" id="KW-0732">Signal</keyword>
<dbReference type="Proteomes" id="UP000282106">
    <property type="component" value="Unassembled WGS sequence"/>
</dbReference>
<dbReference type="InterPro" id="IPR002372">
    <property type="entry name" value="PQQ_rpt_dom"/>
</dbReference>
<dbReference type="GO" id="GO:0009279">
    <property type="term" value="C:cell outer membrane"/>
    <property type="evidence" value="ECO:0007669"/>
    <property type="project" value="UniProtKB-SubCell"/>
</dbReference>
<dbReference type="GO" id="GO:0051205">
    <property type="term" value="P:protein insertion into membrane"/>
    <property type="evidence" value="ECO:0007669"/>
    <property type="project" value="UniProtKB-UniRule"/>
</dbReference>
<keyword evidence="3 4" id="KW-0998">Cell outer membrane</keyword>
<dbReference type="EMBL" id="RJVO01000005">
    <property type="protein sequence ID" value="ROH89193.1"/>
    <property type="molecule type" value="Genomic_DNA"/>
</dbReference>
<sequence>MKFALSYRALALGLVVAATGLAACSEKVKLREPAKLQDIDQPKLKVEHDWSRSIGEGAQGRPSGLRPLLESDALYAAESGGDVYALDPVSGRERWRARTKARVVAGPSVVGDLVLVGTLDAEVIALRRADGSAVWRAQASSEVLAPPAGSGDVVVARSIDGRAYGFSAADGKRLWSFDRTEPNLSLRGLSAPVVEGNRVLIGMDNGRLAAVRLDDGQAVWEQPISSPSGRTELERLTDIDAALVSTLDGVLVASYGGDVALIEPANGESRWRRIVKSYAGLAVGKDNVYVSDADGVVWALDLATGAAAWKNESLKYRRLSPPAFFAGHVVVADYEGYVHFLDPRDGSVVARSRAGKEPILAPPAVSDDRLYLLNVDGKLSALQVKPR</sequence>
<comment type="caution">
    <text evidence="7">The sequence shown here is derived from an EMBL/GenBank/DDBJ whole genome shotgun (WGS) entry which is preliminary data.</text>
</comment>
<dbReference type="InterPro" id="IPR011047">
    <property type="entry name" value="Quinoprotein_ADH-like_sf"/>
</dbReference>
<dbReference type="Gene3D" id="2.130.10.10">
    <property type="entry name" value="YVTN repeat-like/Quinoprotein amine dehydrogenase"/>
    <property type="match status" value="1"/>
</dbReference>
<organism evidence="7 8">
    <name type="scientific">Stagnimonas aquatica</name>
    <dbReference type="NCBI Taxonomy" id="2689987"/>
    <lineage>
        <taxon>Bacteria</taxon>
        <taxon>Pseudomonadati</taxon>
        <taxon>Pseudomonadota</taxon>
        <taxon>Gammaproteobacteria</taxon>
        <taxon>Nevskiales</taxon>
        <taxon>Nevskiaceae</taxon>
        <taxon>Stagnimonas</taxon>
    </lineage>
</organism>
<comment type="subcellular location">
    <subcellularLocation>
        <location evidence="4">Cell outer membrane</location>
        <topology evidence="4">Lipid-anchor</topology>
    </subcellularLocation>
</comment>
<name>A0A3N0V8U3_9GAMM</name>
<dbReference type="SUPFAM" id="SSF50998">
    <property type="entry name" value="Quinoprotein alcohol dehydrogenase-like"/>
    <property type="match status" value="1"/>
</dbReference>
<dbReference type="AlphaFoldDB" id="A0A3N0V8U3"/>
<dbReference type="FunCoup" id="A0A3N0V8U3">
    <property type="interactions" value="77"/>
</dbReference>
<feature type="domain" description="Pyrrolo-quinoline quinone repeat" evidence="6">
    <location>
        <begin position="321"/>
        <end position="383"/>
    </location>
</feature>
<accession>A0A3N0V8U3</accession>
<evidence type="ECO:0000256" key="5">
    <source>
        <dbReference type="SAM" id="SignalP"/>
    </source>
</evidence>
<dbReference type="PANTHER" id="PTHR34512">
    <property type="entry name" value="CELL SURFACE PROTEIN"/>
    <property type="match status" value="1"/>
</dbReference>
<dbReference type="NCBIfam" id="TIGR03300">
    <property type="entry name" value="assembly_YfgL"/>
    <property type="match status" value="1"/>
</dbReference>
<dbReference type="InParanoid" id="A0A3N0V8U3"/>
<evidence type="ECO:0000256" key="4">
    <source>
        <dbReference type="HAMAP-Rule" id="MF_00923"/>
    </source>
</evidence>
<evidence type="ECO:0000259" key="6">
    <source>
        <dbReference type="Pfam" id="PF13360"/>
    </source>
</evidence>
<protein>
    <recommendedName>
        <fullName evidence="4">Outer membrane protein assembly factor BamB</fullName>
    </recommendedName>
</protein>
<keyword evidence="4" id="KW-0449">Lipoprotein</keyword>
<evidence type="ECO:0000256" key="1">
    <source>
        <dbReference type="ARBA" id="ARBA00022729"/>
    </source>
</evidence>
<reference evidence="7 8" key="1">
    <citation type="submission" date="2018-10" db="EMBL/GenBank/DDBJ databases">
        <authorList>
            <person name="Chen W.-M."/>
        </authorList>
    </citation>
    <scope>NUCLEOTIDE SEQUENCE [LARGE SCALE GENOMIC DNA]</scope>
    <source>
        <strain evidence="7 8">THS-13</strain>
    </source>
</reference>
<evidence type="ECO:0000313" key="8">
    <source>
        <dbReference type="Proteomes" id="UP000282106"/>
    </source>
</evidence>
<feature type="signal peptide" evidence="5">
    <location>
        <begin position="1"/>
        <end position="22"/>
    </location>
</feature>
<dbReference type="InterPro" id="IPR015943">
    <property type="entry name" value="WD40/YVTN_repeat-like_dom_sf"/>
</dbReference>
<comment type="subunit">
    <text evidence="4">Part of the Bam complex.</text>
</comment>
<gene>
    <name evidence="4 7" type="primary">bamB</name>
    <name evidence="7" type="ORF">ED208_12380</name>
</gene>
<feature type="domain" description="Pyrrolo-quinoline quinone repeat" evidence="6">
    <location>
        <begin position="80"/>
        <end position="311"/>
    </location>
</feature>
<comment type="similarity">
    <text evidence="4">Belongs to the BamB family.</text>
</comment>
<dbReference type="InterPro" id="IPR017687">
    <property type="entry name" value="BamB"/>
</dbReference>
<dbReference type="InterPro" id="IPR018391">
    <property type="entry name" value="PQQ_b-propeller_rpt"/>
</dbReference>